<comment type="similarity">
    <text evidence="1">Belongs to the protein kinase superfamily. CAMK Ser/Thr protein kinase family. CaMK subfamily.</text>
</comment>
<dbReference type="InterPro" id="IPR002048">
    <property type="entry name" value="EF_hand_dom"/>
</dbReference>
<keyword evidence="8 15" id="KW-0547">Nucleotide-binding</keyword>
<dbReference type="Proteomes" id="UP001206925">
    <property type="component" value="Unassembled WGS sequence"/>
</dbReference>
<evidence type="ECO:0000256" key="12">
    <source>
        <dbReference type="ARBA" id="ARBA00024334"/>
    </source>
</evidence>
<evidence type="ECO:0000256" key="3">
    <source>
        <dbReference type="ARBA" id="ARBA00022527"/>
    </source>
</evidence>
<keyword evidence="5" id="KW-0808">Transferase</keyword>
<keyword evidence="11 15" id="KW-0067">ATP-binding</keyword>
<feature type="region of interest" description="Disordered" evidence="16">
    <location>
        <begin position="1"/>
        <end position="64"/>
    </location>
</feature>
<keyword evidence="20" id="KW-1185">Reference proteome</keyword>
<dbReference type="PROSITE" id="PS50011">
    <property type="entry name" value="PROTEIN_KINASE_DOM"/>
    <property type="match status" value="1"/>
</dbReference>
<dbReference type="SMART" id="SM00054">
    <property type="entry name" value="EFh"/>
    <property type="match status" value="4"/>
</dbReference>
<feature type="domain" description="EF-hand" evidence="18">
    <location>
        <begin position="268"/>
        <end position="303"/>
    </location>
</feature>
<keyword evidence="7" id="KW-0677">Repeat</keyword>
<dbReference type="InterPro" id="IPR011009">
    <property type="entry name" value="Kinase-like_dom_sf"/>
</dbReference>
<evidence type="ECO:0000313" key="20">
    <source>
        <dbReference type="Proteomes" id="UP001206925"/>
    </source>
</evidence>
<evidence type="ECO:0000256" key="1">
    <source>
        <dbReference type="ARBA" id="ARBA00005354"/>
    </source>
</evidence>
<proteinExistence type="inferred from homology"/>
<evidence type="ECO:0000256" key="16">
    <source>
        <dbReference type="SAM" id="MobiDB-lite"/>
    </source>
</evidence>
<gene>
    <name evidence="19" type="ORF">M8C21_020910</name>
</gene>
<dbReference type="PROSITE" id="PS00107">
    <property type="entry name" value="PROTEIN_KINASE_ATP"/>
    <property type="match status" value="1"/>
</dbReference>
<comment type="caution">
    <text evidence="19">The sequence shown here is derived from an EMBL/GenBank/DDBJ whole genome shotgun (WGS) entry which is preliminary data.</text>
</comment>
<sequence length="346" mass="38966">MGNCNSSPPTTSTTTTTTTNPPPNNNNNNNNINTNNHTNNNNITILPASSPPPPRHPPPPTVGRVLNRPLQDLHATYTVGRELGRGQFGVTYLITHKTTNQQFACKQIPIRKLINKDDIDDVRREVQIMHHLTGHRNIVELKGAFEDRHSVNLVMELCAGGELFDRIIAKGHYSERAAASLCRQIVTVIAENLSEEEIIGLKEMFKSMDTDNSGTITYEELKAGLPKLGTKLSETEVKQLMEAADVDGNGTIDYHEFISATMHLNRVEREDHLYKAFEYFDKDKSGYITVEELEHALKKYNMGDEKTIKEIIAEVDTDNDGRINYDEFAAMMMKGNPEMATNRRRK</sequence>
<dbReference type="Pfam" id="PF13499">
    <property type="entry name" value="EF-hand_7"/>
    <property type="match status" value="2"/>
</dbReference>
<evidence type="ECO:0000256" key="4">
    <source>
        <dbReference type="ARBA" id="ARBA00022553"/>
    </source>
</evidence>
<dbReference type="Gene3D" id="1.10.510.10">
    <property type="entry name" value="Transferase(Phosphotransferase) domain 1"/>
    <property type="match status" value="1"/>
</dbReference>
<dbReference type="PROSITE" id="PS00018">
    <property type="entry name" value="EF_HAND_1"/>
    <property type="match status" value="4"/>
</dbReference>
<feature type="compositionally biased region" description="Pro residues" evidence="16">
    <location>
        <begin position="49"/>
        <end position="61"/>
    </location>
</feature>
<evidence type="ECO:0000256" key="13">
    <source>
        <dbReference type="ARBA" id="ARBA00047899"/>
    </source>
</evidence>
<comment type="catalytic activity">
    <reaction evidence="13">
        <text>L-threonyl-[protein] + ATP = O-phospho-L-threonyl-[protein] + ADP + H(+)</text>
        <dbReference type="Rhea" id="RHEA:46608"/>
        <dbReference type="Rhea" id="RHEA-COMP:11060"/>
        <dbReference type="Rhea" id="RHEA-COMP:11605"/>
        <dbReference type="ChEBI" id="CHEBI:15378"/>
        <dbReference type="ChEBI" id="CHEBI:30013"/>
        <dbReference type="ChEBI" id="CHEBI:30616"/>
        <dbReference type="ChEBI" id="CHEBI:61977"/>
        <dbReference type="ChEBI" id="CHEBI:456216"/>
        <dbReference type="EC" id="2.7.11.1"/>
    </reaction>
</comment>
<feature type="domain" description="Protein kinase" evidence="17">
    <location>
        <begin position="77"/>
        <end position="346"/>
    </location>
</feature>
<dbReference type="SUPFAM" id="SSF56112">
    <property type="entry name" value="Protein kinase-like (PK-like)"/>
    <property type="match status" value="1"/>
</dbReference>
<dbReference type="GO" id="GO:0005509">
    <property type="term" value="F:calcium ion binding"/>
    <property type="evidence" value="ECO:0007669"/>
    <property type="project" value="InterPro"/>
</dbReference>
<evidence type="ECO:0000256" key="14">
    <source>
        <dbReference type="ARBA" id="ARBA00048679"/>
    </source>
</evidence>
<dbReference type="EMBL" id="JAMZMK010011244">
    <property type="protein sequence ID" value="KAI7728268.1"/>
    <property type="molecule type" value="Genomic_DNA"/>
</dbReference>
<accession>A0AAD5BRF5</accession>
<feature type="domain" description="EF-hand" evidence="18">
    <location>
        <begin position="304"/>
        <end position="338"/>
    </location>
</feature>
<comment type="catalytic activity">
    <reaction evidence="14">
        <text>L-seryl-[protein] + ATP = O-phospho-L-seryl-[protein] + ADP + H(+)</text>
        <dbReference type="Rhea" id="RHEA:17989"/>
        <dbReference type="Rhea" id="RHEA-COMP:9863"/>
        <dbReference type="Rhea" id="RHEA-COMP:11604"/>
        <dbReference type="ChEBI" id="CHEBI:15378"/>
        <dbReference type="ChEBI" id="CHEBI:29999"/>
        <dbReference type="ChEBI" id="CHEBI:30616"/>
        <dbReference type="ChEBI" id="CHEBI:83421"/>
        <dbReference type="ChEBI" id="CHEBI:456216"/>
        <dbReference type="EC" id="2.7.11.1"/>
    </reaction>
</comment>
<dbReference type="InterPro" id="IPR017441">
    <property type="entry name" value="Protein_kinase_ATP_BS"/>
</dbReference>
<evidence type="ECO:0000256" key="6">
    <source>
        <dbReference type="ARBA" id="ARBA00022723"/>
    </source>
</evidence>
<evidence type="ECO:0000313" key="19">
    <source>
        <dbReference type="EMBL" id="KAI7728268.1"/>
    </source>
</evidence>
<organism evidence="19 20">
    <name type="scientific">Ambrosia artemisiifolia</name>
    <name type="common">Common ragweed</name>
    <dbReference type="NCBI Taxonomy" id="4212"/>
    <lineage>
        <taxon>Eukaryota</taxon>
        <taxon>Viridiplantae</taxon>
        <taxon>Streptophyta</taxon>
        <taxon>Embryophyta</taxon>
        <taxon>Tracheophyta</taxon>
        <taxon>Spermatophyta</taxon>
        <taxon>Magnoliopsida</taxon>
        <taxon>eudicotyledons</taxon>
        <taxon>Gunneridae</taxon>
        <taxon>Pentapetalae</taxon>
        <taxon>asterids</taxon>
        <taxon>campanulids</taxon>
        <taxon>Asterales</taxon>
        <taxon>Asteraceae</taxon>
        <taxon>Asteroideae</taxon>
        <taxon>Heliantheae alliance</taxon>
        <taxon>Heliantheae</taxon>
        <taxon>Ambrosia</taxon>
    </lineage>
</organism>
<dbReference type="PROSITE" id="PS50222">
    <property type="entry name" value="EF_HAND_2"/>
    <property type="match status" value="4"/>
</dbReference>
<dbReference type="GO" id="GO:0004674">
    <property type="term" value="F:protein serine/threonine kinase activity"/>
    <property type="evidence" value="ECO:0007669"/>
    <property type="project" value="UniProtKB-KW"/>
</dbReference>
<reference evidence="19" key="1">
    <citation type="submission" date="2022-06" db="EMBL/GenBank/DDBJ databases">
        <title>Uncovering the hologenomic basis of an extraordinary plant invasion.</title>
        <authorList>
            <person name="Bieker V.C."/>
            <person name="Martin M.D."/>
            <person name="Gilbert T."/>
            <person name="Hodgins K."/>
            <person name="Battlay P."/>
            <person name="Petersen B."/>
            <person name="Wilson J."/>
        </authorList>
    </citation>
    <scope>NUCLEOTIDE SEQUENCE</scope>
    <source>
        <strain evidence="19">AA19_3_7</strain>
        <tissue evidence="19">Leaf</tissue>
    </source>
</reference>
<feature type="compositionally biased region" description="Low complexity" evidence="16">
    <location>
        <begin position="1"/>
        <end position="48"/>
    </location>
</feature>
<evidence type="ECO:0000256" key="9">
    <source>
        <dbReference type="ARBA" id="ARBA00022777"/>
    </source>
</evidence>
<dbReference type="InterPro" id="IPR011992">
    <property type="entry name" value="EF-hand-dom_pair"/>
</dbReference>
<dbReference type="EC" id="2.7.11.1" evidence="2"/>
<evidence type="ECO:0000256" key="5">
    <source>
        <dbReference type="ARBA" id="ARBA00022679"/>
    </source>
</evidence>
<keyword evidence="3" id="KW-0723">Serine/threonine-protein kinase</keyword>
<evidence type="ECO:0000256" key="10">
    <source>
        <dbReference type="ARBA" id="ARBA00022837"/>
    </source>
</evidence>
<evidence type="ECO:0000256" key="7">
    <source>
        <dbReference type="ARBA" id="ARBA00022737"/>
    </source>
</evidence>
<dbReference type="InterPro" id="IPR018247">
    <property type="entry name" value="EF_Hand_1_Ca_BS"/>
</dbReference>
<dbReference type="GO" id="GO:0005524">
    <property type="term" value="F:ATP binding"/>
    <property type="evidence" value="ECO:0007669"/>
    <property type="project" value="UniProtKB-UniRule"/>
</dbReference>
<feature type="domain" description="EF-hand" evidence="18">
    <location>
        <begin position="196"/>
        <end position="231"/>
    </location>
</feature>
<keyword evidence="9" id="KW-0418">Kinase</keyword>
<keyword evidence="6" id="KW-0479">Metal-binding</keyword>
<keyword evidence="10" id="KW-0106">Calcium</keyword>
<dbReference type="Gene3D" id="1.10.238.10">
    <property type="entry name" value="EF-hand"/>
    <property type="match status" value="2"/>
</dbReference>
<dbReference type="Pfam" id="PF00069">
    <property type="entry name" value="Pkinase"/>
    <property type="match status" value="1"/>
</dbReference>
<dbReference type="InterPro" id="IPR000719">
    <property type="entry name" value="Prot_kinase_dom"/>
</dbReference>
<evidence type="ECO:0000259" key="18">
    <source>
        <dbReference type="PROSITE" id="PS50222"/>
    </source>
</evidence>
<keyword evidence="4" id="KW-0597">Phosphoprotein</keyword>
<feature type="domain" description="EF-hand" evidence="18">
    <location>
        <begin position="232"/>
        <end position="267"/>
    </location>
</feature>
<name>A0AAD5BRF5_AMBAR</name>
<dbReference type="AlphaFoldDB" id="A0AAD5BRF5"/>
<dbReference type="SUPFAM" id="SSF47473">
    <property type="entry name" value="EF-hand"/>
    <property type="match status" value="1"/>
</dbReference>
<dbReference type="FunFam" id="3.30.200.20:FF:000004">
    <property type="entry name" value="Calcium-dependent protein kinase 1"/>
    <property type="match status" value="1"/>
</dbReference>
<evidence type="ECO:0000259" key="17">
    <source>
        <dbReference type="PROSITE" id="PS50011"/>
    </source>
</evidence>
<evidence type="ECO:0000256" key="15">
    <source>
        <dbReference type="PROSITE-ProRule" id="PRU10141"/>
    </source>
</evidence>
<feature type="binding site" evidence="15">
    <location>
        <position position="106"/>
    </location>
    <ligand>
        <name>ATP</name>
        <dbReference type="ChEBI" id="CHEBI:30616"/>
    </ligand>
</feature>
<evidence type="ECO:0000256" key="8">
    <source>
        <dbReference type="ARBA" id="ARBA00022741"/>
    </source>
</evidence>
<dbReference type="FunFam" id="1.10.238.10:FF:000015">
    <property type="entry name" value="Calcium-dependent protein kinase 1"/>
    <property type="match status" value="1"/>
</dbReference>
<evidence type="ECO:0000256" key="2">
    <source>
        <dbReference type="ARBA" id="ARBA00012513"/>
    </source>
</evidence>
<dbReference type="PANTHER" id="PTHR24349">
    <property type="entry name" value="SERINE/THREONINE-PROTEIN KINASE"/>
    <property type="match status" value="1"/>
</dbReference>
<comment type="similarity">
    <text evidence="12">Belongs to the protein kinase superfamily. Ser/Thr protein kinase family. CDPK subfamily.</text>
</comment>
<protein>
    <recommendedName>
        <fullName evidence="2">non-specific serine/threonine protein kinase</fullName>
        <ecNumber evidence="2">2.7.11.1</ecNumber>
    </recommendedName>
</protein>
<dbReference type="InterPro" id="IPR050205">
    <property type="entry name" value="CDPK_Ser/Thr_kinases"/>
</dbReference>
<evidence type="ECO:0000256" key="11">
    <source>
        <dbReference type="ARBA" id="ARBA00022840"/>
    </source>
</evidence>